<evidence type="ECO:0000313" key="11">
    <source>
        <dbReference type="Proteomes" id="UP000033889"/>
    </source>
</evidence>
<dbReference type="EMBL" id="JJQB01000105">
    <property type="protein sequence ID" value="KKH17780.1"/>
    <property type="molecule type" value="Genomic_DNA"/>
</dbReference>
<evidence type="ECO:0000313" key="7">
    <source>
        <dbReference type="EMBL" id="KKH07827.1"/>
    </source>
</evidence>
<dbReference type="EMBL" id="JJOU01000152">
    <property type="protein sequence ID" value="KKG11807.1"/>
    <property type="molecule type" value="Genomic_DNA"/>
</dbReference>
<organism evidence="4 15">
    <name type="scientific">Methanosarcina mazei</name>
    <name type="common">Methanosarcina frisia</name>
    <dbReference type="NCBI Taxonomy" id="2209"/>
    <lineage>
        <taxon>Archaea</taxon>
        <taxon>Methanobacteriati</taxon>
        <taxon>Methanobacteriota</taxon>
        <taxon>Stenosarchaea group</taxon>
        <taxon>Methanomicrobia</taxon>
        <taxon>Methanosarcinales</taxon>
        <taxon>Methanosarcinaceae</taxon>
        <taxon>Methanosarcina</taxon>
    </lineage>
</organism>
<dbReference type="EMBL" id="JJQA01000054">
    <property type="protein sequence ID" value="KKH17593.1"/>
    <property type="molecule type" value="Genomic_DNA"/>
</dbReference>
<sequence>MKNLRIFKKKMLKYFAKNLPCCSLRIFMYRNCGYKIGRHTYIAEGLTVAEKLEDEDNLIIGSRVAIGPNVTLLTSSDPNNSRIRPYVKIQRGRILIEDDAWLGAGSIIMPDVIIGRGAVVGAGSVVTKNVDPYHIVAGVPAKTIKKVEMP</sequence>
<dbReference type="Gene3D" id="2.160.10.10">
    <property type="entry name" value="Hexapeptide repeat proteins"/>
    <property type="match status" value="1"/>
</dbReference>
<dbReference type="Proteomes" id="UP000034074">
    <property type="component" value="Unassembled WGS sequence"/>
</dbReference>
<proteinExistence type="inferred from homology"/>
<dbReference type="Proteomes" id="UP000034064">
    <property type="component" value="Unassembled WGS sequence"/>
</dbReference>
<dbReference type="PANTHER" id="PTHR23416:SF23">
    <property type="entry name" value="ACETYLTRANSFERASE C18B11.09C-RELATED"/>
    <property type="match status" value="1"/>
</dbReference>
<dbReference type="RefSeq" id="WP_235269744.1">
    <property type="nucleotide sequence ID" value="NZ_JJOU01000152.1"/>
</dbReference>
<evidence type="ECO:0000313" key="8">
    <source>
        <dbReference type="EMBL" id="KKH17593.1"/>
    </source>
</evidence>
<dbReference type="GO" id="GO:0008374">
    <property type="term" value="F:O-acyltransferase activity"/>
    <property type="evidence" value="ECO:0007669"/>
    <property type="project" value="TreeGrafter"/>
</dbReference>
<name>A0A0F8HFE3_METMZ</name>
<comment type="caution">
    <text evidence="4">The sequence shown here is derived from an EMBL/GenBank/DDBJ whole genome shotgun (WGS) entry which is preliminary data.</text>
</comment>
<dbReference type="PANTHER" id="PTHR23416">
    <property type="entry name" value="SIALIC ACID SYNTHASE-RELATED"/>
    <property type="match status" value="1"/>
</dbReference>
<dbReference type="Proteomes" id="UP000033889">
    <property type="component" value="Unassembled WGS sequence"/>
</dbReference>
<dbReference type="EMBL" id="JJPY01000099">
    <property type="protein sequence ID" value="KKH06687.1"/>
    <property type="molecule type" value="Genomic_DNA"/>
</dbReference>
<evidence type="ECO:0000256" key="2">
    <source>
        <dbReference type="ARBA" id="ARBA00022679"/>
    </source>
</evidence>
<reference evidence="11 12" key="1">
    <citation type="journal article" date="2015" name="ISME J.">
        <title>Genomic and phenotypic differentiation among Methanosarcina mazei populations from Columbia River sediment.</title>
        <authorList>
            <person name="Youngblut N.D."/>
            <person name="Wirth J.S."/>
            <person name="Henriksen J.R."/>
            <person name="Smith M."/>
            <person name="Simon H."/>
            <person name="Metcalf W.W."/>
            <person name="Whitaker R.J."/>
        </authorList>
    </citation>
    <scope>NUCLEOTIDE SEQUENCE [LARGE SCALE GENOMIC DNA]</scope>
    <source>
        <strain evidence="8 14">1.F.A.1A.3</strain>
        <strain evidence="9 16">1.F.A.1B.3</strain>
        <strain evidence="10 12">1.F.A.1B.4</strain>
        <strain evidence="3 13">2.F.T.2.6</strain>
        <strain evidence="4 15">3.H.A.1A.2</strain>
        <strain evidence="5 11">3.H.A.2.5</strain>
        <strain evidence="6 17">3.H.T.1A.1</strain>
        <strain evidence="7 18">3.H.T.1A.2</strain>
    </source>
</reference>
<dbReference type="InterPro" id="IPR018357">
    <property type="entry name" value="Hexapep_transf_CS"/>
</dbReference>
<keyword evidence="2 4" id="KW-0808">Transferase</keyword>
<evidence type="ECO:0000313" key="12">
    <source>
        <dbReference type="Proteomes" id="UP000033987"/>
    </source>
</evidence>
<evidence type="ECO:0000313" key="9">
    <source>
        <dbReference type="EMBL" id="KKH17780.1"/>
    </source>
</evidence>
<dbReference type="Proteomes" id="UP000034733">
    <property type="component" value="Unassembled WGS sequence"/>
</dbReference>
<dbReference type="PATRIC" id="fig|2209.41.peg.931"/>
<dbReference type="InterPro" id="IPR051159">
    <property type="entry name" value="Hexapeptide_acetyltransf"/>
</dbReference>
<dbReference type="Proteomes" id="UP000033987">
    <property type="component" value="Unassembled WGS sequence"/>
</dbReference>
<gene>
    <name evidence="3" type="ORF">DU34_04220</name>
    <name evidence="8" type="ORF">DU44_06295</name>
    <name evidence="4" type="ORF">DU46_14055</name>
    <name evidence="9" type="ORF">DU48_06265</name>
    <name evidence="6" type="ORF">DU51_02715</name>
    <name evidence="5" type="ORF">DU61_03805</name>
    <name evidence="7" type="ORF">DU62_03160</name>
    <name evidence="10" type="ORF">DU65_05955</name>
</gene>
<dbReference type="Proteomes" id="UP000034047">
    <property type="component" value="Unassembled WGS sequence"/>
</dbReference>
<evidence type="ECO:0000313" key="10">
    <source>
        <dbReference type="EMBL" id="KKH24990.1"/>
    </source>
</evidence>
<evidence type="ECO:0000256" key="1">
    <source>
        <dbReference type="ARBA" id="ARBA00007274"/>
    </source>
</evidence>
<dbReference type="Proteomes" id="UP000034944">
    <property type="component" value="Unassembled WGS sequence"/>
</dbReference>
<dbReference type="PROSITE" id="PS00101">
    <property type="entry name" value="HEXAPEP_TRANSFERASES"/>
    <property type="match status" value="1"/>
</dbReference>
<evidence type="ECO:0000313" key="13">
    <source>
        <dbReference type="Proteomes" id="UP000034047"/>
    </source>
</evidence>
<evidence type="ECO:0000313" key="18">
    <source>
        <dbReference type="Proteomes" id="UP000034944"/>
    </source>
</evidence>
<dbReference type="SUPFAM" id="SSF51161">
    <property type="entry name" value="Trimeric LpxA-like enzymes"/>
    <property type="match status" value="1"/>
</dbReference>
<dbReference type="Proteomes" id="UP000034820">
    <property type="component" value="Unassembled WGS sequence"/>
</dbReference>
<evidence type="ECO:0000313" key="17">
    <source>
        <dbReference type="Proteomes" id="UP000034820"/>
    </source>
</evidence>
<comment type="similarity">
    <text evidence="1">Belongs to the transferase hexapeptide repeat family.</text>
</comment>
<dbReference type="EMBL" id="JJQC01000015">
    <property type="protein sequence ID" value="KKH24990.1"/>
    <property type="molecule type" value="Genomic_DNA"/>
</dbReference>
<dbReference type="AlphaFoldDB" id="A0A0F8HFE3"/>
<evidence type="ECO:0000313" key="4">
    <source>
        <dbReference type="EMBL" id="KKG75446.1"/>
    </source>
</evidence>
<dbReference type="EMBL" id="JJPZ01000135">
    <property type="protein sequence ID" value="KKH07827.1"/>
    <property type="molecule type" value="Genomic_DNA"/>
</dbReference>
<dbReference type="EMBL" id="JJPN01000009">
    <property type="protein sequence ID" value="KKG75446.1"/>
    <property type="molecule type" value="Genomic_DNA"/>
</dbReference>
<accession>A0A0F8HFE3</accession>
<dbReference type="InterPro" id="IPR001451">
    <property type="entry name" value="Hexapep"/>
</dbReference>
<evidence type="ECO:0000313" key="15">
    <source>
        <dbReference type="Proteomes" id="UP000034074"/>
    </source>
</evidence>
<evidence type="ECO:0000313" key="3">
    <source>
        <dbReference type="EMBL" id="KKG11807.1"/>
    </source>
</evidence>
<evidence type="ECO:0000313" key="5">
    <source>
        <dbReference type="EMBL" id="KKG77427.1"/>
    </source>
</evidence>
<dbReference type="Pfam" id="PF00132">
    <property type="entry name" value="Hexapep"/>
    <property type="match status" value="1"/>
</dbReference>
<evidence type="ECO:0000313" key="6">
    <source>
        <dbReference type="EMBL" id="KKH06687.1"/>
    </source>
</evidence>
<evidence type="ECO:0000313" key="14">
    <source>
        <dbReference type="Proteomes" id="UP000034064"/>
    </source>
</evidence>
<dbReference type="EMBL" id="JJPQ01000181">
    <property type="protein sequence ID" value="KKG77427.1"/>
    <property type="molecule type" value="Genomic_DNA"/>
</dbReference>
<evidence type="ECO:0000313" key="16">
    <source>
        <dbReference type="Proteomes" id="UP000034733"/>
    </source>
</evidence>
<protein>
    <submittedName>
        <fullName evidence="4">Galactoside O-acetyltransferase</fullName>
    </submittedName>
</protein>
<dbReference type="CDD" id="cd04647">
    <property type="entry name" value="LbH_MAT_like"/>
    <property type="match status" value="1"/>
</dbReference>
<dbReference type="InterPro" id="IPR011004">
    <property type="entry name" value="Trimer_LpxA-like_sf"/>
</dbReference>